<protein>
    <submittedName>
        <fullName evidence="5">MarR family transcriptional regulator</fullName>
    </submittedName>
</protein>
<dbReference type="PANTHER" id="PTHR42756:SF1">
    <property type="entry name" value="TRANSCRIPTIONAL REPRESSOR OF EMRAB OPERON"/>
    <property type="match status" value="1"/>
</dbReference>
<sequence>MSNHKISSELRAQVAVAVQRMQAASDTMDEAAASVLRINRTDFRACSVLAYSGPMSASALAEATGLSRGAMTTSLDRLEKAGYVRRTAAEADRRSIIVELTKKTLRIAATIWGPLAVESNGRLEHVSKEDLQTIVHFLEGSTRLLESHAERVRGMAKRRVARKAVAP</sequence>
<evidence type="ECO:0000313" key="5">
    <source>
        <dbReference type="EMBL" id="WXB00867.1"/>
    </source>
</evidence>
<gene>
    <name evidence="5" type="ORF">LVJ94_28590</name>
</gene>
<keyword evidence="3" id="KW-0804">Transcription</keyword>
<organism evidence="5 6">
    <name type="scientific">Pendulispora rubella</name>
    <dbReference type="NCBI Taxonomy" id="2741070"/>
    <lineage>
        <taxon>Bacteria</taxon>
        <taxon>Pseudomonadati</taxon>
        <taxon>Myxococcota</taxon>
        <taxon>Myxococcia</taxon>
        <taxon>Myxococcales</taxon>
        <taxon>Sorangiineae</taxon>
        <taxon>Pendulisporaceae</taxon>
        <taxon>Pendulispora</taxon>
    </lineage>
</organism>
<dbReference type="CDD" id="cd00090">
    <property type="entry name" value="HTH_ARSR"/>
    <property type="match status" value="1"/>
</dbReference>
<dbReference type="PANTHER" id="PTHR42756">
    <property type="entry name" value="TRANSCRIPTIONAL REGULATOR, MARR"/>
    <property type="match status" value="1"/>
</dbReference>
<accession>A0ABZ2KX58</accession>
<dbReference type="InterPro" id="IPR000835">
    <property type="entry name" value="HTH_MarR-typ"/>
</dbReference>
<dbReference type="EMBL" id="CP089983">
    <property type="protein sequence ID" value="WXB00867.1"/>
    <property type="molecule type" value="Genomic_DNA"/>
</dbReference>
<evidence type="ECO:0000313" key="6">
    <source>
        <dbReference type="Proteomes" id="UP001374803"/>
    </source>
</evidence>
<reference evidence="5" key="1">
    <citation type="submission" date="2021-12" db="EMBL/GenBank/DDBJ databases">
        <title>Discovery of the Pendulisporaceae a myxobacterial family with distinct sporulation behavior and unique specialized metabolism.</title>
        <authorList>
            <person name="Garcia R."/>
            <person name="Popoff A."/>
            <person name="Bader C.D."/>
            <person name="Loehr J."/>
            <person name="Walesch S."/>
            <person name="Walt C."/>
            <person name="Boldt J."/>
            <person name="Bunk B."/>
            <person name="Haeckl F.J.F.P.J."/>
            <person name="Gunesch A.P."/>
            <person name="Birkelbach J."/>
            <person name="Nuebel U."/>
            <person name="Pietschmann T."/>
            <person name="Bach T."/>
            <person name="Mueller R."/>
        </authorList>
    </citation>
    <scope>NUCLEOTIDE SEQUENCE</scope>
    <source>
        <strain evidence="5">MSr11367</strain>
    </source>
</reference>
<dbReference type="Gene3D" id="1.10.10.10">
    <property type="entry name" value="Winged helix-like DNA-binding domain superfamily/Winged helix DNA-binding domain"/>
    <property type="match status" value="1"/>
</dbReference>
<dbReference type="Proteomes" id="UP001374803">
    <property type="component" value="Chromosome"/>
</dbReference>
<keyword evidence="2" id="KW-0238">DNA-binding</keyword>
<evidence type="ECO:0000256" key="2">
    <source>
        <dbReference type="ARBA" id="ARBA00023125"/>
    </source>
</evidence>
<dbReference type="SMART" id="SM00347">
    <property type="entry name" value="HTH_MARR"/>
    <property type="match status" value="1"/>
</dbReference>
<name>A0ABZ2KX58_9BACT</name>
<dbReference type="InterPro" id="IPR011991">
    <property type="entry name" value="ArsR-like_HTH"/>
</dbReference>
<feature type="domain" description="HTH marR-type" evidence="4">
    <location>
        <begin position="7"/>
        <end position="143"/>
    </location>
</feature>
<evidence type="ECO:0000256" key="1">
    <source>
        <dbReference type="ARBA" id="ARBA00023015"/>
    </source>
</evidence>
<dbReference type="PRINTS" id="PR00598">
    <property type="entry name" value="HTHMARR"/>
</dbReference>
<evidence type="ECO:0000256" key="3">
    <source>
        <dbReference type="ARBA" id="ARBA00023163"/>
    </source>
</evidence>
<evidence type="ECO:0000259" key="4">
    <source>
        <dbReference type="PROSITE" id="PS50995"/>
    </source>
</evidence>
<dbReference type="PROSITE" id="PS50995">
    <property type="entry name" value="HTH_MARR_2"/>
    <property type="match status" value="1"/>
</dbReference>
<dbReference type="InterPro" id="IPR036388">
    <property type="entry name" value="WH-like_DNA-bd_sf"/>
</dbReference>
<dbReference type="InterPro" id="IPR036390">
    <property type="entry name" value="WH_DNA-bd_sf"/>
</dbReference>
<dbReference type="SUPFAM" id="SSF46785">
    <property type="entry name" value="Winged helix' DNA-binding domain"/>
    <property type="match status" value="1"/>
</dbReference>
<keyword evidence="6" id="KW-1185">Reference proteome</keyword>
<dbReference type="RefSeq" id="WP_394830469.1">
    <property type="nucleotide sequence ID" value="NZ_CP089929.1"/>
</dbReference>
<proteinExistence type="predicted"/>
<dbReference type="Pfam" id="PF01047">
    <property type="entry name" value="MarR"/>
    <property type="match status" value="1"/>
</dbReference>
<keyword evidence="1" id="KW-0805">Transcription regulation</keyword>